<dbReference type="Proteomes" id="UP001060085">
    <property type="component" value="Linkage Group LG08"/>
</dbReference>
<proteinExistence type="predicted"/>
<protein>
    <submittedName>
        <fullName evidence="1">Uncharacterized protein</fullName>
    </submittedName>
</protein>
<organism evidence="1 2">
    <name type="scientific">Catharanthus roseus</name>
    <name type="common">Madagascar periwinkle</name>
    <name type="synonym">Vinca rosea</name>
    <dbReference type="NCBI Taxonomy" id="4058"/>
    <lineage>
        <taxon>Eukaryota</taxon>
        <taxon>Viridiplantae</taxon>
        <taxon>Streptophyta</taxon>
        <taxon>Embryophyta</taxon>
        <taxon>Tracheophyta</taxon>
        <taxon>Spermatophyta</taxon>
        <taxon>Magnoliopsida</taxon>
        <taxon>eudicotyledons</taxon>
        <taxon>Gunneridae</taxon>
        <taxon>Pentapetalae</taxon>
        <taxon>asterids</taxon>
        <taxon>lamiids</taxon>
        <taxon>Gentianales</taxon>
        <taxon>Apocynaceae</taxon>
        <taxon>Rauvolfioideae</taxon>
        <taxon>Vinceae</taxon>
        <taxon>Catharanthinae</taxon>
        <taxon>Catharanthus</taxon>
    </lineage>
</organism>
<accession>A0ACB9ZK39</accession>
<evidence type="ECO:0000313" key="2">
    <source>
        <dbReference type="Proteomes" id="UP001060085"/>
    </source>
</evidence>
<sequence>MCVVVPSVAEPLATLPLWHYVFGYRVFRIYRVQGSLELSFFRVIVVIRFRLTRKALSLSDPSTSSSSLLTLLYNIDSSSETICVTTVICSDKVVVFLSGVIEIFCCWICSNSTRISLPSLGGVE</sequence>
<dbReference type="EMBL" id="CM044708">
    <property type="protein sequence ID" value="KAI5648037.1"/>
    <property type="molecule type" value="Genomic_DNA"/>
</dbReference>
<evidence type="ECO:0000313" key="1">
    <source>
        <dbReference type="EMBL" id="KAI5648037.1"/>
    </source>
</evidence>
<keyword evidence="2" id="KW-1185">Reference proteome</keyword>
<gene>
    <name evidence="1" type="ORF">M9H77_34042</name>
</gene>
<name>A0ACB9ZK39_CATRO</name>
<reference evidence="2" key="1">
    <citation type="journal article" date="2023" name="Nat. Plants">
        <title>Single-cell RNA sequencing provides a high-resolution roadmap for understanding the multicellular compartmentation of specialized metabolism.</title>
        <authorList>
            <person name="Sun S."/>
            <person name="Shen X."/>
            <person name="Li Y."/>
            <person name="Li Y."/>
            <person name="Wang S."/>
            <person name="Li R."/>
            <person name="Zhang H."/>
            <person name="Shen G."/>
            <person name="Guo B."/>
            <person name="Wei J."/>
            <person name="Xu J."/>
            <person name="St-Pierre B."/>
            <person name="Chen S."/>
            <person name="Sun C."/>
        </authorList>
    </citation>
    <scope>NUCLEOTIDE SEQUENCE [LARGE SCALE GENOMIC DNA]</scope>
</reference>
<comment type="caution">
    <text evidence="1">The sequence shown here is derived from an EMBL/GenBank/DDBJ whole genome shotgun (WGS) entry which is preliminary data.</text>
</comment>